<dbReference type="EMBL" id="LBMM01004746">
    <property type="protein sequence ID" value="KMQ92116.1"/>
    <property type="molecule type" value="Genomic_DNA"/>
</dbReference>
<protein>
    <submittedName>
        <fullName evidence="1">Growth differentiation factor 9-like protein</fullName>
    </submittedName>
</protein>
<organism evidence="1 2">
    <name type="scientific">Lasius niger</name>
    <name type="common">Black garden ant</name>
    <dbReference type="NCBI Taxonomy" id="67767"/>
    <lineage>
        <taxon>Eukaryota</taxon>
        <taxon>Metazoa</taxon>
        <taxon>Ecdysozoa</taxon>
        <taxon>Arthropoda</taxon>
        <taxon>Hexapoda</taxon>
        <taxon>Insecta</taxon>
        <taxon>Pterygota</taxon>
        <taxon>Neoptera</taxon>
        <taxon>Endopterygota</taxon>
        <taxon>Hymenoptera</taxon>
        <taxon>Apocrita</taxon>
        <taxon>Aculeata</taxon>
        <taxon>Formicoidea</taxon>
        <taxon>Formicidae</taxon>
        <taxon>Formicinae</taxon>
        <taxon>Lasius</taxon>
        <taxon>Lasius</taxon>
    </lineage>
</organism>
<dbReference type="PaxDb" id="67767-A0A0J7KPD3"/>
<accession>A0A0J7KPD3</accession>
<comment type="caution">
    <text evidence="1">The sequence shown here is derived from an EMBL/GenBank/DDBJ whole genome shotgun (WGS) entry which is preliminary data.</text>
</comment>
<dbReference type="AlphaFoldDB" id="A0A0J7KPD3"/>
<dbReference type="Proteomes" id="UP000036403">
    <property type="component" value="Unassembled WGS sequence"/>
</dbReference>
<evidence type="ECO:0000313" key="1">
    <source>
        <dbReference type="EMBL" id="KMQ92116.1"/>
    </source>
</evidence>
<name>A0A0J7KPD3_LASNI</name>
<keyword evidence="2" id="KW-1185">Reference proteome</keyword>
<reference evidence="1 2" key="1">
    <citation type="submission" date="2015-04" db="EMBL/GenBank/DDBJ databases">
        <title>Lasius niger genome sequencing.</title>
        <authorList>
            <person name="Konorov E.A."/>
            <person name="Nikitin M.A."/>
            <person name="Kirill M.V."/>
            <person name="Chang P."/>
        </authorList>
    </citation>
    <scope>NUCLEOTIDE SEQUENCE [LARGE SCALE GENOMIC DNA]</scope>
    <source>
        <tissue evidence="1">Whole</tissue>
    </source>
</reference>
<evidence type="ECO:0000313" key="2">
    <source>
        <dbReference type="Proteomes" id="UP000036403"/>
    </source>
</evidence>
<proteinExistence type="predicted"/>
<gene>
    <name evidence="1" type="ORF">RF55_7943</name>
</gene>
<sequence length="90" mass="9937">MGPTIIREGRWQRFKGICQGSAAAHLGARWDSIRLNVTFYKLVSCESMPCHPSHAQPEADLKIDSVGRVVTRQKPLTMSCSNAIGHMLEG</sequence>